<sequence>MYKEGKDEVKENNTKNNNKNNSLIIEAEKVVINGIIEGINDILKVTVEALSNDNDNNNNEEVREMARRKSLVLSKTKSLSEIIKKTASVLTTKVDGESSCQSSRQSSRQPPSRQLPSRQSPSRQPPSRQPPSRQPPSRQPPSRQLPPRQLSSRLPPSRLHPSRSHTSRQPNSRQPNSRQTPSRQTPLRHIPSHQTPRQSPSRQYPQYPLIQPSSQSPIRCIYCSEGHWIIHCPKIPKEYRGLCVNCWASVSHQALTCKSKKRPEPWS</sequence>
<feature type="compositionally biased region" description="Polar residues" evidence="1">
    <location>
        <begin position="192"/>
        <end position="204"/>
    </location>
</feature>
<name>A0A2N0PVF2_9GLOM</name>
<protein>
    <submittedName>
        <fullName evidence="2">Uncharacterized protein</fullName>
    </submittedName>
</protein>
<dbReference type="Proteomes" id="UP000232722">
    <property type="component" value="Unassembled WGS sequence"/>
</dbReference>
<evidence type="ECO:0000313" key="2">
    <source>
        <dbReference type="EMBL" id="PKC10814.1"/>
    </source>
</evidence>
<accession>A0A2N0PVF2</accession>
<organism evidence="2 3">
    <name type="scientific">Rhizophagus irregularis</name>
    <dbReference type="NCBI Taxonomy" id="588596"/>
    <lineage>
        <taxon>Eukaryota</taxon>
        <taxon>Fungi</taxon>
        <taxon>Fungi incertae sedis</taxon>
        <taxon>Mucoromycota</taxon>
        <taxon>Glomeromycotina</taxon>
        <taxon>Glomeromycetes</taxon>
        <taxon>Glomerales</taxon>
        <taxon>Glomeraceae</taxon>
        <taxon>Rhizophagus</taxon>
    </lineage>
</organism>
<feature type="region of interest" description="Disordered" evidence="1">
    <location>
        <begin position="92"/>
        <end position="210"/>
    </location>
</feature>
<feature type="compositionally biased region" description="Low complexity" evidence="1">
    <location>
        <begin position="140"/>
        <end position="159"/>
    </location>
</feature>
<reference evidence="2 3" key="2">
    <citation type="submission" date="2017-09" db="EMBL/GenBank/DDBJ databases">
        <title>Extensive intraspecific genome diversity in a model arbuscular mycorrhizal fungus.</title>
        <authorList>
            <person name="Chen E.C."/>
            <person name="Morin E."/>
            <person name="Beaudet D."/>
            <person name="Noel J."/>
            <person name="Ndikumana S."/>
            <person name="Charron P."/>
            <person name="St-Onge C."/>
            <person name="Giorgi J."/>
            <person name="Grigoriev I.V."/>
            <person name="Roux C."/>
            <person name="Martin F.M."/>
            <person name="Corradi N."/>
        </authorList>
    </citation>
    <scope>NUCLEOTIDE SEQUENCE [LARGE SCALE GENOMIC DNA]</scope>
    <source>
        <strain evidence="2 3">A5</strain>
    </source>
</reference>
<dbReference type="EMBL" id="LLXJ01000353">
    <property type="protein sequence ID" value="PKC10814.1"/>
    <property type="molecule type" value="Genomic_DNA"/>
</dbReference>
<dbReference type="VEuPathDB" id="FungiDB:RhiirFUN_006517"/>
<feature type="compositionally biased region" description="Low complexity" evidence="1">
    <location>
        <begin position="101"/>
        <end position="122"/>
    </location>
</feature>
<reference evidence="2 3" key="1">
    <citation type="submission" date="2016-04" db="EMBL/GenBank/DDBJ databases">
        <title>Genome analyses suggest a sexual origin of heterokaryosis in a supposedly ancient asexual fungus.</title>
        <authorList>
            <person name="Ropars J."/>
            <person name="Sedzielewska K."/>
            <person name="Noel J."/>
            <person name="Charron P."/>
            <person name="Farinelli L."/>
            <person name="Marton T."/>
            <person name="Kruger M."/>
            <person name="Pelin A."/>
            <person name="Brachmann A."/>
            <person name="Corradi N."/>
        </authorList>
    </citation>
    <scope>NUCLEOTIDE SEQUENCE [LARGE SCALE GENOMIC DNA]</scope>
    <source>
        <strain evidence="2 3">A5</strain>
    </source>
</reference>
<evidence type="ECO:0000256" key="1">
    <source>
        <dbReference type="SAM" id="MobiDB-lite"/>
    </source>
</evidence>
<proteinExistence type="predicted"/>
<dbReference type="VEuPathDB" id="FungiDB:RhiirA1_472182"/>
<feature type="compositionally biased region" description="Pro residues" evidence="1">
    <location>
        <begin position="123"/>
        <end position="139"/>
    </location>
</feature>
<gene>
    <name evidence="2" type="ORF">RhiirA5_413859</name>
</gene>
<dbReference type="AlphaFoldDB" id="A0A2N0PVF2"/>
<comment type="caution">
    <text evidence="2">The sequence shown here is derived from an EMBL/GenBank/DDBJ whole genome shotgun (WGS) entry which is preliminary data.</text>
</comment>
<feature type="compositionally biased region" description="Polar residues" evidence="1">
    <location>
        <begin position="167"/>
        <end position="185"/>
    </location>
</feature>
<evidence type="ECO:0000313" key="3">
    <source>
        <dbReference type="Proteomes" id="UP000232722"/>
    </source>
</evidence>